<organism evidence="11 15">
    <name type="scientific">Dinoponera quadriceps</name>
    <name type="common">South American ant</name>
    <dbReference type="NCBI Taxonomy" id="609295"/>
    <lineage>
        <taxon>Eukaryota</taxon>
        <taxon>Metazoa</taxon>
        <taxon>Ecdysozoa</taxon>
        <taxon>Arthropoda</taxon>
        <taxon>Hexapoda</taxon>
        <taxon>Insecta</taxon>
        <taxon>Pterygota</taxon>
        <taxon>Neoptera</taxon>
        <taxon>Endopterygota</taxon>
        <taxon>Hymenoptera</taxon>
        <taxon>Apocrita</taxon>
        <taxon>Aculeata</taxon>
        <taxon>Formicoidea</taxon>
        <taxon>Formicidae</taxon>
        <taxon>Ponerinae</taxon>
        <taxon>Ponerini</taxon>
        <taxon>Dinoponera</taxon>
    </lineage>
</organism>
<gene>
    <name evidence="12 13 14 15 16 17" type="primary">LOC106748283</name>
</gene>
<feature type="transmembrane region" description="Helical" evidence="8">
    <location>
        <begin position="675"/>
        <end position="698"/>
    </location>
</feature>
<feature type="transmembrane region" description="Helical" evidence="8">
    <location>
        <begin position="113"/>
        <end position="134"/>
    </location>
</feature>
<feature type="transmembrane region" description="Helical" evidence="8">
    <location>
        <begin position="74"/>
        <end position="93"/>
    </location>
</feature>
<comment type="similarity">
    <text evidence="2 8">Belongs to the organo anion transporter (TC 2.A.60) family.</text>
</comment>
<dbReference type="NCBIfam" id="TIGR00805">
    <property type="entry name" value="oat"/>
    <property type="match status" value="1"/>
</dbReference>
<evidence type="ECO:0000313" key="11">
    <source>
        <dbReference type="Proteomes" id="UP000515204"/>
    </source>
</evidence>
<keyword evidence="7" id="KW-1015">Disulfide bond</keyword>
<dbReference type="Proteomes" id="UP000515204">
    <property type="component" value="Unplaced"/>
</dbReference>
<dbReference type="KEGG" id="dqu:106748283"/>
<feature type="domain" description="Kazal-like" evidence="10">
    <location>
        <begin position="480"/>
        <end position="536"/>
    </location>
</feature>
<dbReference type="GO" id="GO:0015347">
    <property type="term" value="F:sodium-independent organic anion transmembrane transporter activity"/>
    <property type="evidence" value="ECO:0007669"/>
    <property type="project" value="TreeGrafter"/>
</dbReference>
<dbReference type="Pfam" id="PF07648">
    <property type="entry name" value="Kazal_2"/>
    <property type="match status" value="1"/>
</dbReference>
<dbReference type="GO" id="GO:0006811">
    <property type="term" value="P:monoatomic ion transport"/>
    <property type="evidence" value="ECO:0007669"/>
    <property type="project" value="UniProtKB-KW"/>
</dbReference>
<evidence type="ECO:0000259" key="10">
    <source>
        <dbReference type="PROSITE" id="PS51465"/>
    </source>
</evidence>
<evidence type="ECO:0000313" key="17">
    <source>
        <dbReference type="RefSeq" id="XP_014482154.1"/>
    </source>
</evidence>
<keyword evidence="8" id="KW-0406">Ion transport</keyword>
<dbReference type="InterPro" id="IPR036058">
    <property type="entry name" value="Kazal_dom_sf"/>
</dbReference>
<sequence length="721" mass="79685">MKNNSSNSNREKNGPENLKLLQVPSTPGATPSSPTTASRGVEDVFRELPITDDTACGIWCFKGPILQRFANKKAYVFLYGVLGCIFSASYAYFNGTITTIEKRFKIPSKTTGLITVGNDISQLFVSVVLSYYAGRGHRPRWIAFGIYTVVLFCCLTMLPHFLYGPGEDALSLTKEYGGKPQDANTSEIPDRHRKFLCLAKENRGTDCEVDDVNFAPQVLLFIAQLVSGVGGSLYYTLGVSYMDDNIQKSKTPALISFSYFLRMLGPAIGYGLASFALKFYISPTLTPTITTQDPRWLGAWWLGWIILAILLFIFASVIALFPKTLPRAAARKVLALERNRSATCIKGEGEPELPASISDMLRTFKRLLTNTTLMCNNLATVFYFMGYMPYWIFMPKYIETQYKQSASVSSLITGTVGLVFSAFGILLSGLIISKYKPKARYLAAWNVMIGIISIMGMISYAFLGCSANDNQIAIQPSGALKTKLPCNEQCNCDFVTYNPVCSEHGQTFISACHAGCRNMKLFSNGSKVYTDCSCVKPKLSRSLTHSYANFTFPLPTELPLETSEPIVETLGTAIPGSCPVDCMHKFYIFLTVVCLLKFSGATGRASNFLVSVRCVDEKDKTVAMGFGLTIMSLFAFIPSPILFGFILDKTCLVWGKTCSGTGNCWLYNGETLRYLLNFTAASFVTIGTLFDVGVWYYVKDVKIFDEEIELEDIAEEPGETL</sequence>
<feature type="transmembrane region" description="Helical" evidence="8">
    <location>
        <begin position="218"/>
        <end position="238"/>
    </location>
</feature>
<dbReference type="InterPro" id="IPR002350">
    <property type="entry name" value="Kazal_dom"/>
</dbReference>
<dbReference type="SUPFAM" id="SSF103473">
    <property type="entry name" value="MFS general substrate transporter"/>
    <property type="match status" value="1"/>
</dbReference>
<feature type="transmembrane region" description="Helical" evidence="8">
    <location>
        <begin position="408"/>
        <end position="432"/>
    </location>
</feature>
<dbReference type="RefSeq" id="XP_014482153.1">
    <property type="nucleotide sequence ID" value="XM_014626667.1"/>
</dbReference>
<keyword evidence="5 8" id="KW-1133">Transmembrane helix</keyword>
<feature type="transmembrane region" description="Helical" evidence="8">
    <location>
        <begin position="444"/>
        <end position="463"/>
    </location>
</feature>
<dbReference type="RefSeq" id="XP_014482149.1">
    <property type="nucleotide sequence ID" value="XM_014626663.1"/>
</dbReference>
<evidence type="ECO:0000256" key="1">
    <source>
        <dbReference type="ARBA" id="ARBA00004651"/>
    </source>
</evidence>
<feature type="transmembrane region" description="Helical" evidence="8">
    <location>
        <begin position="586"/>
        <end position="610"/>
    </location>
</feature>
<evidence type="ECO:0000313" key="14">
    <source>
        <dbReference type="RefSeq" id="XP_014482151.1"/>
    </source>
</evidence>
<dbReference type="AlphaFoldDB" id="A0A6P3XVN7"/>
<proteinExistence type="inferred from homology"/>
<keyword evidence="11" id="KW-1185">Reference proteome</keyword>
<keyword evidence="4 8" id="KW-0812">Transmembrane</keyword>
<keyword evidence="8" id="KW-0813">Transport</keyword>
<feature type="transmembrane region" description="Helical" evidence="8">
    <location>
        <begin position="367"/>
        <end position="388"/>
    </location>
</feature>
<evidence type="ECO:0000313" key="15">
    <source>
        <dbReference type="RefSeq" id="XP_014482152.1"/>
    </source>
</evidence>
<dbReference type="RefSeq" id="XP_014482151.1">
    <property type="nucleotide sequence ID" value="XM_014626665.1"/>
</dbReference>
<dbReference type="GeneID" id="106748283"/>
<name>A0A6P3XVN7_DINQU</name>
<keyword evidence="3" id="KW-1003">Cell membrane</keyword>
<evidence type="ECO:0000256" key="2">
    <source>
        <dbReference type="ARBA" id="ARBA00009657"/>
    </source>
</evidence>
<dbReference type="Gene3D" id="1.20.1250.20">
    <property type="entry name" value="MFS general substrate transporter like domains"/>
    <property type="match status" value="2"/>
</dbReference>
<feature type="compositionally biased region" description="Low complexity" evidence="9">
    <location>
        <begin position="24"/>
        <end position="38"/>
    </location>
</feature>
<accession>A0A6P3XVN7</accession>
<dbReference type="InterPro" id="IPR036259">
    <property type="entry name" value="MFS_trans_sf"/>
</dbReference>
<dbReference type="CTD" id="37545"/>
<dbReference type="PANTHER" id="PTHR11388">
    <property type="entry name" value="ORGANIC ANION TRANSPORTER"/>
    <property type="match status" value="1"/>
</dbReference>
<feature type="transmembrane region" description="Helical" evidence="8">
    <location>
        <begin position="259"/>
        <end position="281"/>
    </location>
</feature>
<dbReference type="GO" id="GO:0043252">
    <property type="term" value="P:sodium-independent organic anion transport"/>
    <property type="evidence" value="ECO:0007669"/>
    <property type="project" value="TreeGrafter"/>
</dbReference>
<evidence type="ECO:0000313" key="13">
    <source>
        <dbReference type="RefSeq" id="XP_014482150.1"/>
    </source>
</evidence>
<dbReference type="CDD" id="cd17336">
    <property type="entry name" value="MFS_SLCO_OATP"/>
    <property type="match status" value="1"/>
</dbReference>
<dbReference type="OrthoDB" id="5062115at2759"/>
<evidence type="ECO:0000256" key="7">
    <source>
        <dbReference type="ARBA" id="ARBA00023157"/>
    </source>
</evidence>
<evidence type="ECO:0000256" key="5">
    <source>
        <dbReference type="ARBA" id="ARBA00022989"/>
    </source>
</evidence>
<evidence type="ECO:0000313" key="12">
    <source>
        <dbReference type="RefSeq" id="XP_014482149.1"/>
    </source>
</evidence>
<dbReference type="PROSITE" id="PS51465">
    <property type="entry name" value="KAZAL_2"/>
    <property type="match status" value="1"/>
</dbReference>
<reference evidence="12 13" key="1">
    <citation type="submission" date="2025-04" db="UniProtKB">
        <authorList>
            <consortium name="RefSeq"/>
        </authorList>
    </citation>
    <scope>IDENTIFICATION</scope>
</reference>
<comment type="subcellular location">
    <subcellularLocation>
        <location evidence="1 8">Cell membrane</location>
        <topology evidence="1 8">Multi-pass membrane protein</topology>
    </subcellularLocation>
</comment>
<evidence type="ECO:0000256" key="3">
    <source>
        <dbReference type="ARBA" id="ARBA00022475"/>
    </source>
</evidence>
<dbReference type="RefSeq" id="XP_014482150.1">
    <property type="nucleotide sequence ID" value="XM_014626664.1"/>
</dbReference>
<dbReference type="InterPro" id="IPR004156">
    <property type="entry name" value="OATP"/>
</dbReference>
<evidence type="ECO:0000313" key="16">
    <source>
        <dbReference type="RefSeq" id="XP_014482153.1"/>
    </source>
</evidence>
<feature type="transmembrane region" description="Helical" evidence="8">
    <location>
        <begin position="141"/>
        <end position="163"/>
    </location>
</feature>
<evidence type="ECO:0000256" key="8">
    <source>
        <dbReference type="RuleBase" id="RU362056"/>
    </source>
</evidence>
<feature type="transmembrane region" description="Helical" evidence="8">
    <location>
        <begin position="301"/>
        <end position="321"/>
    </location>
</feature>
<dbReference type="PANTHER" id="PTHR11388:SF76">
    <property type="entry name" value="SOLUTE CARRIER ORGANIC ANION TRANSPORTER FAMILY MEMBER"/>
    <property type="match status" value="1"/>
</dbReference>
<dbReference type="RefSeq" id="XP_014482154.1">
    <property type="nucleotide sequence ID" value="XM_014626668.1"/>
</dbReference>
<dbReference type="Pfam" id="PF03137">
    <property type="entry name" value="OATP"/>
    <property type="match status" value="1"/>
</dbReference>
<feature type="transmembrane region" description="Helical" evidence="8">
    <location>
        <begin position="622"/>
        <end position="647"/>
    </location>
</feature>
<evidence type="ECO:0000256" key="4">
    <source>
        <dbReference type="ARBA" id="ARBA00022692"/>
    </source>
</evidence>
<feature type="region of interest" description="Disordered" evidence="9">
    <location>
        <begin position="1"/>
        <end position="38"/>
    </location>
</feature>
<dbReference type="SUPFAM" id="SSF100895">
    <property type="entry name" value="Kazal-type serine protease inhibitors"/>
    <property type="match status" value="1"/>
</dbReference>
<evidence type="ECO:0000256" key="6">
    <source>
        <dbReference type="ARBA" id="ARBA00023136"/>
    </source>
</evidence>
<protein>
    <recommendedName>
        <fullName evidence="8">Solute carrier organic anion transporter family member</fullName>
    </recommendedName>
</protein>
<evidence type="ECO:0000256" key="9">
    <source>
        <dbReference type="SAM" id="MobiDB-lite"/>
    </source>
</evidence>
<dbReference type="RefSeq" id="XP_014482152.1">
    <property type="nucleotide sequence ID" value="XM_014626666.1"/>
</dbReference>
<dbReference type="GO" id="GO:0016323">
    <property type="term" value="C:basolateral plasma membrane"/>
    <property type="evidence" value="ECO:0007669"/>
    <property type="project" value="TreeGrafter"/>
</dbReference>
<keyword evidence="6 8" id="KW-0472">Membrane</keyword>